<dbReference type="NCBIfam" id="NF001529">
    <property type="entry name" value="PRK00364.1-5"/>
    <property type="match status" value="1"/>
</dbReference>
<evidence type="ECO:0000256" key="3">
    <source>
        <dbReference type="HAMAP-Rule" id="MF_00580"/>
    </source>
</evidence>
<keyword evidence="2 3" id="KW-0143">Chaperone</keyword>
<comment type="similarity">
    <text evidence="1 3 4">Belongs to the GroES chaperonin family.</text>
</comment>
<evidence type="ECO:0000256" key="1">
    <source>
        <dbReference type="ARBA" id="ARBA00006975"/>
    </source>
</evidence>
<dbReference type="PRINTS" id="PR00297">
    <property type="entry name" value="CHAPERONIN10"/>
</dbReference>
<dbReference type="NCBIfam" id="NF001533">
    <property type="entry name" value="PRK00364.2-4"/>
    <property type="match status" value="1"/>
</dbReference>
<reference evidence="6" key="1">
    <citation type="journal article" date="2019" name="Int. J. Syst. Evol. Microbiol.">
        <title>The Global Catalogue of Microorganisms (GCM) 10K type strain sequencing project: providing services to taxonomists for standard genome sequencing and annotation.</title>
        <authorList>
            <consortium name="The Broad Institute Genomics Platform"/>
            <consortium name="The Broad Institute Genome Sequencing Center for Infectious Disease"/>
            <person name="Wu L."/>
            <person name="Ma J."/>
        </authorList>
    </citation>
    <scope>NUCLEOTIDE SEQUENCE [LARGE SCALE GENOMIC DNA]</scope>
    <source>
        <strain evidence="6">JCM 17804</strain>
    </source>
</reference>
<dbReference type="InterPro" id="IPR020818">
    <property type="entry name" value="Chaperonin_GroES"/>
</dbReference>
<name>A0ABP8GSN7_9BURK</name>
<evidence type="ECO:0000313" key="6">
    <source>
        <dbReference type="Proteomes" id="UP001500975"/>
    </source>
</evidence>
<dbReference type="PROSITE" id="PS00681">
    <property type="entry name" value="CHAPERONINS_CPN10"/>
    <property type="match status" value="1"/>
</dbReference>
<dbReference type="PANTHER" id="PTHR10772">
    <property type="entry name" value="10 KDA HEAT SHOCK PROTEIN"/>
    <property type="match status" value="1"/>
</dbReference>
<comment type="subunit">
    <text evidence="3">Heptamer of 7 subunits arranged in a ring. Interacts with the chaperonin GroEL.</text>
</comment>
<accession>A0ABP8GSN7</accession>
<comment type="subcellular location">
    <subcellularLocation>
        <location evidence="3">Cytoplasm</location>
    </subcellularLocation>
</comment>
<dbReference type="PANTHER" id="PTHR10772:SF58">
    <property type="entry name" value="CO-CHAPERONIN GROES"/>
    <property type="match status" value="1"/>
</dbReference>
<evidence type="ECO:0000256" key="4">
    <source>
        <dbReference type="RuleBase" id="RU000535"/>
    </source>
</evidence>
<dbReference type="InterPro" id="IPR037124">
    <property type="entry name" value="Chaperonin_GroES_sf"/>
</dbReference>
<dbReference type="InterPro" id="IPR018369">
    <property type="entry name" value="Chaprnonin_Cpn10_CS"/>
</dbReference>
<dbReference type="RefSeq" id="WP_345535326.1">
    <property type="nucleotide sequence ID" value="NZ_BAABGJ010000001.1"/>
</dbReference>
<evidence type="ECO:0000256" key="2">
    <source>
        <dbReference type="ARBA" id="ARBA00023186"/>
    </source>
</evidence>
<keyword evidence="3" id="KW-0963">Cytoplasm</keyword>
<gene>
    <name evidence="3 5" type="primary">groES</name>
    <name evidence="3" type="synonym">groS</name>
    <name evidence="5" type="ORF">GCM10023165_02320</name>
</gene>
<dbReference type="Gene3D" id="2.30.33.40">
    <property type="entry name" value="GroES chaperonin"/>
    <property type="match status" value="1"/>
</dbReference>
<organism evidence="5 6">
    <name type="scientific">Variovorax defluvii</name>
    <dbReference type="NCBI Taxonomy" id="913761"/>
    <lineage>
        <taxon>Bacteria</taxon>
        <taxon>Pseudomonadati</taxon>
        <taxon>Pseudomonadota</taxon>
        <taxon>Betaproteobacteria</taxon>
        <taxon>Burkholderiales</taxon>
        <taxon>Comamonadaceae</taxon>
        <taxon>Variovorax</taxon>
    </lineage>
</organism>
<dbReference type="InterPro" id="IPR011032">
    <property type="entry name" value="GroES-like_sf"/>
</dbReference>
<dbReference type="SUPFAM" id="SSF50129">
    <property type="entry name" value="GroES-like"/>
    <property type="match status" value="1"/>
</dbReference>
<sequence length="97" mass="10441">MKLRPLADRVIVKRIESETKTASGIVIPDNAAEKPDQGEVLAVGPGKKNDKGELSAMSVKVGDRVLFGKYSGQTVKVDGDELLVMKEDDLFAVVEAK</sequence>
<dbReference type="EMBL" id="BAABGJ010000001">
    <property type="protein sequence ID" value="GAA4329404.1"/>
    <property type="molecule type" value="Genomic_DNA"/>
</dbReference>
<proteinExistence type="inferred from homology"/>
<dbReference type="Proteomes" id="UP001500975">
    <property type="component" value="Unassembled WGS sequence"/>
</dbReference>
<evidence type="ECO:0000313" key="5">
    <source>
        <dbReference type="EMBL" id="GAA4329404.1"/>
    </source>
</evidence>
<dbReference type="HAMAP" id="MF_00580">
    <property type="entry name" value="CH10"/>
    <property type="match status" value="1"/>
</dbReference>
<dbReference type="NCBIfam" id="NF001531">
    <property type="entry name" value="PRK00364.2-2"/>
    <property type="match status" value="1"/>
</dbReference>
<dbReference type="CDD" id="cd00320">
    <property type="entry name" value="cpn10"/>
    <property type="match status" value="1"/>
</dbReference>
<keyword evidence="6" id="KW-1185">Reference proteome</keyword>
<dbReference type="Pfam" id="PF00166">
    <property type="entry name" value="Cpn10"/>
    <property type="match status" value="1"/>
</dbReference>
<dbReference type="NCBIfam" id="NF001534">
    <property type="entry name" value="PRK00364.2-5"/>
    <property type="match status" value="1"/>
</dbReference>
<dbReference type="SMART" id="SM00883">
    <property type="entry name" value="Cpn10"/>
    <property type="match status" value="1"/>
</dbReference>
<dbReference type="NCBIfam" id="NF001527">
    <property type="entry name" value="PRK00364.1-2"/>
    <property type="match status" value="1"/>
</dbReference>
<protein>
    <recommendedName>
        <fullName evidence="3">Co-chaperonin GroES</fullName>
    </recommendedName>
    <alternativeName>
        <fullName evidence="3">10 kDa chaperonin</fullName>
    </alternativeName>
    <alternativeName>
        <fullName evidence="3">Chaperonin-10</fullName>
        <shortName evidence="3">Cpn10</shortName>
    </alternativeName>
</protein>
<comment type="function">
    <text evidence="3 4">Together with the chaperonin GroEL, plays an essential role in assisting protein folding. The GroEL-GroES system forms a nano-cage that allows encapsulation of the non-native substrate proteins and provides a physical environment optimized to promote and accelerate protein folding. GroES binds to the apical surface of the GroEL ring, thereby capping the opening of the GroEL channel.</text>
</comment>
<comment type="caution">
    <text evidence="5">The sequence shown here is derived from an EMBL/GenBank/DDBJ whole genome shotgun (WGS) entry which is preliminary data.</text>
</comment>